<dbReference type="Proteomes" id="UP000034051">
    <property type="component" value="Unassembled WGS sequence"/>
</dbReference>
<sequence>MKSPKLLSLILSIIITTLVVFLGVSADWAGPVSEPPDGNVAAPINIGGNAQSKSGGLIVGAGLTAAQTALIVPAGNVVIGTLTPINSAPNGAGGNASVNDLYIRSIGKWASQLSVGPVAGPAAYCGGVAYDAENAYCQNDIIYNVGDWIPLDNDSSNQTDPAGNWSTLITKQVTFPVKTCKLKAQAGFNDGGFVAVFDGAARLALWEKNFTIENMEAGIGRFSVKDQNNQACGVSGFVDGGDYTQTFYTSTAPYVEGGVLKWCGYVAWRSSGSANTNEYTVSKAKGTTATVYSTHALGDSGDNHSYTLYGKYCN</sequence>
<evidence type="ECO:0000313" key="1">
    <source>
        <dbReference type="EMBL" id="KKT43488.1"/>
    </source>
</evidence>
<dbReference type="EMBL" id="LCHW01000001">
    <property type="protein sequence ID" value="KKT43488.1"/>
    <property type="molecule type" value="Genomic_DNA"/>
</dbReference>
<name>A0A0G1HAB4_9BACT</name>
<reference evidence="1 2" key="1">
    <citation type="journal article" date="2015" name="Nature">
        <title>rRNA introns, odd ribosomes, and small enigmatic genomes across a large radiation of phyla.</title>
        <authorList>
            <person name="Brown C.T."/>
            <person name="Hug L.A."/>
            <person name="Thomas B.C."/>
            <person name="Sharon I."/>
            <person name="Castelle C.J."/>
            <person name="Singh A."/>
            <person name="Wilkins M.J."/>
            <person name="Williams K.H."/>
            <person name="Banfield J.F."/>
        </authorList>
    </citation>
    <scope>NUCLEOTIDE SEQUENCE [LARGE SCALE GENOMIC DNA]</scope>
</reference>
<protein>
    <submittedName>
        <fullName evidence="1">Uncharacterized protein</fullName>
    </submittedName>
</protein>
<evidence type="ECO:0000313" key="2">
    <source>
        <dbReference type="Proteomes" id="UP000034051"/>
    </source>
</evidence>
<organism evidence="1 2">
    <name type="scientific">Candidatus Wolfebacteria bacterium GW2011_GWE2_44_13</name>
    <dbReference type="NCBI Taxonomy" id="1619017"/>
    <lineage>
        <taxon>Bacteria</taxon>
        <taxon>Candidatus Wolfeibacteriota</taxon>
    </lineage>
</organism>
<gene>
    <name evidence="1" type="ORF">UW32_C0001G0080</name>
</gene>
<comment type="caution">
    <text evidence="1">The sequence shown here is derived from an EMBL/GenBank/DDBJ whole genome shotgun (WGS) entry which is preliminary data.</text>
</comment>
<accession>A0A0G1HAB4</accession>
<proteinExistence type="predicted"/>
<dbReference type="AlphaFoldDB" id="A0A0G1HAB4"/>